<feature type="compositionally biased region" description="Polar residues" evidence="1">
    <location>
        <begin position="312"/>
        <end position="334"/>
    </location>
</feature>
<dbReference type="OrthoDB" id="435460at2759"/>
<keyword evidence="3" id="KW-1185">Reference proteome</keyword>
<feature type="region of interest" description="Disordered" evidence="1">
    <location>
        <begin position="168"/>
        <end position="511"/>
    </location>
</feature>
<protein>
    <recommendedName>
        <fullName evidence="4">Rap1 Myb domain-containing protein</fullName>
    </recommendedName>
</protein>
<dbReference type="AlphaFoldDB" id="A0A8S0XU27"/>
<organism evidence="2 3">
    <name type="scientific">Cyclocybe aegerita</name>
    <name type="common">Black poplar mushroom</name>
    <name type="synonym">Agrocybe aegerita</name>
    <dbReference type="NCBI Taxonomy" id="1973307"/>
    <lineage>
        <taxon>Eukaryota</taxon>
        <taxon>Fungi</taxon>
        <taxon>Dikarya</taxon>
        <taxon>Basidiomycota</taxon>
        <taxon>Agaricomycotina</taxon>
        <taxon>Agaricomycetes</taxon>
        <taxon>Agaricomycetidae</taxon>
        <taxon>Agaricales</taxon>
        <taxon>Agaricineae</taxon>
        <taxon>Bolbitiaceae</taxon>
        <taxon>Cyclocybe</taxon>
    </lineage>
</organism>
<feature type="compositionally biased region" description="Basic and acidic residues" evidence="1">
    <location>
        <begin position="688"/>
        <end position="698"/>
    </location>
</feature>
<evidence type="ECO:0000313" key="2">
    <source>
        <dbReference type="EMBL" id="CAA7271504.1"/>
    </source>
</evidence>
<feature type="compositionally biased region" description="Polar residues" evidence="1">
    <location>
        <begin position="543"/>
        <end position="553"/>
    </location>
</feature>
<feature type="compositionally biased region" description="Polar residues" evidence="1">
    <location>
        <begin position="236"/>
        <end position="255"/>
    </location>
</feature>
<feature type="region of interest" description="Disordered" evidence="1">
    <location>
        <begin position="533"/>
        <end position="580"/>
    </location>
</feature>
<feature type="compositionally biased region" description="Low complexity" evidence="1">
    <location>
        <begin position="374"/>
        <end position="386"/>
    </location>
</feature>
<proteinExistence type="predicted"/>
<feature type="region of interest" description="Disordered" evidence="1">
    <location>
        <begin position="597"/>
        <end position="715"/>
    </location>
</feature>
<gene>
    <name evidence="2" type="ORF">AAE3_LOCUS13817</name>
</gene>
<evidence type="ECO:0008006" key="4">
    <source>
        <dbReference type="Google" id="ProtNLM"/>
    </source>
</evidence>
<name>A0A8S0XU27_CYCAE</name>
<reference evidence="2 3" key="1">
    <citation type="submission" date="2020-01" db="EMBL/GenBank/DDBJ databases">
        <authorList>
            <person name="Gupta K D."/>
        </authorList>
    </citation>
    <scope>NUCLEOTIDE SEQUENCE [LARGE SCALE GENOMIC DNA]</scope>
</reference>
<dbReference type="Proteomes" id="UP000467700">
    <property type="component" value="Unassembled WGS sequence"/>
</dbReference>
<comment type="caution">
    <text evidence="2">The sequence shown here is derived from an EMBL/GenBank/DDBJ whole genome shotgun (WGS) entry which is preliminary data.</text>
</comment>
<feature type="compositionally biased region" description="Low complexity" evidence="1">
    <location>
        <begin position="566"/>
        <end position="580"/>
    </location>
</feature>
<dbReference type="CDD" id="cd11655">
    <property type="entry name" value="rap1_myb-like"/>
    <property type="match status" value="1"/>
</dbReference>
<feature type="compositionally biased region" description="Low complexity" evidence="1">
    <location>
        <begin position="453"/>
        <end position="465"/>
    </location>
</feature>
<feature type="compositionally biased region" description="Acidic residues" evidence="1">
    <location>
        <begin position="189"/>
        <end position="217"/>
    </location>
</feature>
<feature type="compositionally biased region" description="Basic and acidic residues" evidence="1">
    <location>
        <begin position="350"/>
        <end position="359"/>
    </location>
</feature>
<dbReference type="Gene3D" id="1.10.10.60">
    <property type="entry name" value="Homeodomain-like"/>
    <property type="match status" value="1"/>
</dbReference>
<sequence>MLGVLRQNIEDNGGYVNDTEDGVNTVLIDVRQDKGAVQNFYHLHDDPEKRGATVEYVSFVSKIIRDGVFRHMKPPMKALGGRPPGRWRQEFTLQDDERLCRWLAYKIPNNKMGGRLGLGVYQELVNMAQAFPQEYKWAARHTVESWKQRYKTRRVGFDVRIKEIYEEEKPSKDARRPFSRQANKKMLVEEEEEEEEELEEEEEDQQERQDEEEEEEEGRGGGTISRKRRRSERSSHNQVPQSAKRQRTGQSSGQANRKGKGKAREDEEEEVVEIIEDKESSLFSGDEEIVFAYGFDEPGPSGRTRSPERTLVSHQTGPSPPSFVTQETLVNSGRPSYIDPTEHISNSRSEGTRGDDSRRLSQPQRPQQKPPSVGPSRRPASQPSPQKTNLRSPAQPVRFAAPEPSPTQVPGPSSQAIDLGRAPSRTPTPPPAAQPRPTTSQQILKKAARRPRVVASPPASAPARNTRSRSRSVEPVALPTQTRKRAARKKQIPEEIPEEEPAPPVLEEPVENITIPIRETFVDEMDVENLLMDVDPPSVVLPQASTSRRSPSMETDDAETHRDLQAAAAAAPRTSRAAPSHVPAFFRIKPSEVLREYDASRSVGVPTTSRAPSVALSRRDSSLLPRFPPNRPRQSEQVIRRGDVGFSFNTRTSADGYSLPEPRTPQKRGSVSSADSFPLPGTRASAAKKGEKQKEKGTPYRPPAGTRAALLARSD</sequence>
<dbReference type="EMBL" id="CACVBS010000112">
    <property type="protein sequence ID" value="CAA7271504.1"/>
    <property type="molecule type" value="Genomic_DNA"/>
</dbReference>
<evidence type="ECO:0000256" key="1">
    <source>
        <dbReference type="SAM" id="MobiDB-lite"/>
    </source>
</evidence>
<accession>A0A8S0XU27</accession>
<evidence type="ECO:0000313" key="3">
    <source>
        <dbReference type="Proteomes" id="UP000467700"/>
    </source>
</evidence>